<proteinExistence type="predicted"/>
<gene>
    <name evidence="2" type="ORF">ENE74_02230</name>
</gene>
<evidence type="ECO:0000259" key="1">
    <source>
        <dbReference type="Pfam" id="PF01261"/>
    </source>
</evidence>
<dbReference type="RefSeq" id="WP_127689004.1">
    <property type="nucleotide sequence ID" value="NZ_RZUL01000001.1"/>
</dbReference>
<organism evidence="2 3">
    <name type="scientific">Sphingobium algorifonticola</name>
    <dbReference type="NCBI Taxonomy" id="2008318"/>
    <lineage>
        <taxon>Bacteria</taxon>
        <taxon>Pseudomonadati</taxon>
        <taxon>Pseudomonadota</taxon>
        <taxon>Alphaproteobacteria</taxon>
        <taxon>Sphingomonadales</taxon>
        <taxon>Sphingomonadaceae</taxon>
        <taxon>Sphingobium</taxon>
    </lineage>
</organism>
<reference evidence="2 3" key="1">
    <citation type="submission" date="2019-01" db="EMBL/GenBank/DDBJ databases">
        <authorList>
            <person name="Chen W.-M."/>
        </authorList>
    </citation>
    <scope>NUCLEOTIDE SEQUENCE [LARGE SCALE GENOMIC DNA]</scope>
    <source>
        <strain evidence="2 3">TLA-22</strain>
    </source>
</reference>
<dbReference type="Pfam" id="PF01261">
    <property type="entry name" value="AP_endonuc_2"/>
    <property type="match status" value="1"/>
</dbReference>
<dbReference type="InterPro" id="IPR036237">
    <property type="entry name" value="Xyl_isomerase-like_sf"/>
</dbReference>
<comment type="caution">
    <text evidence="2">The sequence shown here is derived from an EMBL/GenBank/DDBJ whole genome shotgun (WGS) entry which is preliminary data.</text>
</comment>
<dbReference type="GO" id="GO:0016853">
    <property type="term" value="F:isomerase activity"/>
    <property type="evidence" value="ECO:0007669"/>
    <property type="project" value="UniProtKB-KW"/>
</dbReference>
<accession>A0A437JC37</accession>
<evidence type="ECO:0000313" key="2">
    <source>
        <dbReference type="EMBL" id="RVT43467.1"/>
    </source>
</evidence>
<dbReference type="InterPro" id="IPR013022">
    <property type="entry name" value="Xyl_isomerase-like_TIM-brl"/>
</dbReference>
<name>A0A437JC37_9SPHN</name>
<keyword evidence="3" id="KW-1185">Reference proteome</keyword>
<dbReference type="OrthoDB" id="9798407at2"/>
<evidence type="ECO:0000313" key="3">
    <source>
        <dbReference type="Proteomes" id="UP000282977"/>
    </source>
</evidence>
<sequence length="300" mass="33435">MFINRRSVLQAAGYACLCGSSSQSALARSRRPKPKVIANLYAYYDAHTVGLDPLPGTERAIRELAPLGYDGFEFYSYNMRQPNVVSDMKRLGKQFGLPLTGCTYNEPMWDKARHSHIVSDVTPMIERMAAIGVSTFNLNVGDAGRRKTSAELDAQADILKYILALCAKHGIAASLHNHVHEIADDMFDLRETLKRVPDLMLGPDVNWLTRAGMNPASFIEMFGSRIIYLHLRDQYADGRWTEYLGQGATDFPAIAAALDRIGFSGGLAVELSFEKGFTPTQPVWQSYAASRKYIKKIFDI</sequence>
<dbReference type="Proteomes" id="UP000282977">
    <property type="component" value="Unassembled WGS sequence"/>
</dbReference>
<dbReference type="SUPFAM" id="SSF51658">
    <property type="entry name" value="Xylose isomerase-like"/>
    <property type="match status" value="1"/>
</dbReference>
<dbReference type="PANTHER" id="PTHR12110:SF41">
    <property type="entry name" value="INOSOSE DEHYDRATASE"/>
    <property type="match status" value="1"/>
</dbReference>
<dbReference type="InterPro" id="IPR050312">
    <property type="entry name" value="IolE/XylAMocC-like"/>
</dbReference>
<dbReference type="Gene3D" id="3.20.20.150">
    <property type="entry name" value="Divalent-metal-dependent TIM barrel enzymes"/>
    <property type="match status" value="1"/>
</dbReference>
<dbReference type="AlphaFoldDB" id="A0A437JC37"/>
<protein>
    <submittedName>
        <fullName evidence="2">Sugar phosphate isomerase/epimerase</fullName>
    </submittedName>
</protein>
<feature type="domain" description="Xylose isomerase-like TIM barrel" evidence="1">
    <location>
        <begin position="62"/>
        <end position="279"/>
    </location>
</feature>
<dbReference type="PANTHER" id="PTHR12110">
    <property type="entry name" value="HYDROXYPYRUVATE ISOMERASE"/>
    <property type="match status" value="1"/>
</dbReference>
<dbReference type="EMBL" id="RZUL01000001">
    <property type="protein sequence ID" value="RVT43467.1"/>
    <property type="molecule type" value="Genomic_DNA"/>
</dbReference>
<keyword evidence="2" id="KW-0413">Isomerase</keyword>